<gene>
    <name evidence="5" type="primary">rpmC</name>
    <name evidence="7" type="ORF">FIM25_07870</name>
</gene>
<protein>
    <recommendedName>
        <fullName evidence="4 5">Large ribosomal subunit protein uL29</fullName>
    </recommendedName>
</protein>
<dbReference type="SUPFAM" id="SSF46561">
    <property type="entry name" value="Ribosomal protein L29 (L29p)"/>
    <property type="match status" value="1"/>
</dbReference>
<dbReference type="NCBIfam" id="TIGR00012">
    <property type="entry name" value="L29"/>
    <property type="match status" value="1"/>
</dbReference>
<keyword evidence="6" id="KW-0175">Coiled coil</keyword>
<dbReference type="FunFam" id="1.10.287.310:FF:000001">
    <property type="entry name" value="50S ribosomal protein L29"/>
    <property type="match status" value="1"/>
</dbReference>
<keyword evidence="2 5" id="KW-0689">Ribosomal protein</keyword>
<evidence type="ECO:0000256" key="5">
    <source>
        <dbReference type="HAMAP-Rule" id="MF_00374"/>
    </source>
</evidence>
<organism evidence="7 8">
    <name type="scientific">Desulfobotulus mexicanus</name>
    <dbReference type="NCBI Taxonomy" id="2586642"/>
    <lineage>
        <taxon>Bacteria</taxon>
        <taxon>Pseudomonadati</taxon>
        <taxon>Thermodesulfobacteriota</taxon>
        <taxon>Desulfobacteria</taxon>
        <taxon>Desulfobacterales</taxon>
        <taxon>Desulfobacteraceae</taxon>
        <taxon>Desulfobotulus</taxon>
    </lineage>
</organism>
<dbReference type="Pfam" id="PF00831">
    <property type="entry name" value="Ribosomal_L29"/>
    <property type="match status" value="1"/>
</dbReference>
<dbReference type="EMBL" id="VDMB01000008">
    <property type="protein sequence ID" value="TYT74764.1"/>
    <property type="molecule type" value="Genomic_DNA"/>
</dbReference>
<feature type="coiled-coil region" evidence="6">
    <location>
        <begin position="4"/>
        <end position="31"/>
    </location>
</feature>
<dbReference type="CDD" id="cd00427">
    <property type="entry name" value="Ribosomal_L29_HIP"/>
    <property type="match status" value="1"/>
</dbReference>
<proteinExistence type="inferred from homology"/>
<keyword evidence="3 5" id="KW-0687">Ribonucleoprotein</keyword>
<accession>A0A5Q4VAI7</accession>
<name>A0A5Q4VAI7_9BACT</name>
<dbReference type="RefSeq" id="WP_139448026.1">
    <property type="nucleotide sequence ID" value="NZ_VDMB01000008.1"/>
</dbReference>
<keyword evidence="8" id="KW-1185">Reference proteome</keyword>
<dbReference type="OrthoDB" id="9815192at2"/>
<evidence type="ECO:0000256" key="3">
    <source>
        <dbReference type="ARBA" id="ARBA00023274"/>
    </source>
</evidence>
<dbReference type="HAMAP" id="MF_00374">
    <property type="entry name" value="Ribosomal_uL29"/>
    <property type="match status" value="1"/>
</dbReference>
<dbReference type="InterPro" id="IPR036049">
    <property type="entry name" value="Ribosomal_uL29_sf"/>
</dbReference>
<evidence type="ECO:0000256" key="2">
    <source>
        <dbReference type="ARBA" id="ARBA00022980"/>
    </source>
</evidence>
<dbReference type="AlphaFoldDB" id="A0A5Q4VAI7"/>
<evidence type="ECO:0000256" key="6">
    <source>
        <dbReference type="SAM" id="Coils"/>
    </source>
</evidence>
<dbReference type="GO" id="GO:0003735">
    <property type="term" value="F:structural constituent of ribosome"/>
    <property type="evidence" value="ECO:0007669"/>
    <property type="project" value="InterPro"/>
</dbReference>
<sequence>MKSNELRSLDMNELEARLKDFRQEHMNLRFRHATAQLDNTASLKLIKKKVARVMTVIQQRKSKGQDA</sequence>
<reference evidence="7 8" key="1">
    <citation type="submission" date="2019-06" db="EMBL/GenBank/DDBJ databases">
        <title>Desulfobotulus mexicanus sp. nov., a novel sulfate-reducing bacterium isolated from the sediment of an alkaline crater lake in Mexico.</title>
        <authorList>
            <person name="Hirschler-Rea A."/>
        </authorList>
    </citation>
    <scope>NUCLEOTIDE SEQUENCE [LARGE SCALE GENOMIC DNA]</scope>
    <source>
        <strain evidence="7 8">PAR22N</strain>
    </source>
</reference>
<evidence type="ECO:0000256" key="1">
    <source>
        <dbReference type="ARBA" id="ARBA00009254"/>
    </source>
</evidence>
<dbReference type="GO" id="GO:1990904">
    <property type="term" value="C:ribonucleoprotein complex"/>
    <property type="evidence" value="ECO:0007669"/>
    <property type="project" value="UniProtKB-KW"/>
</dbReference>
<evidence type="ECO:0000313" key="7">
    <source>
        <dbReference type="EMBL" id="TYT74764.1"/>
    </source>
</evidence>
<evidence type="ECO:0000313" key="8">
    <source>
        <dbReference type="Proteomes" id="UP000321899"/>
    </source>
</evidence>
<dbReference type="GO" id="GO:0005840">
    <property type="term" value="C:ribosome"/>
    <property type="evidence" value="ECO:0007669"/>
    <property type="project" value="UniProtKB-KW"/>
</dbReference>
<dbReference type="Proteomes" id="UP000321899">
    <property type="component" value="Unassembled WGS sequence"/>
</dbReference>
<comment type="caution">
    <text evidence="7">The sequence shown here is derived from an EMBL/GenBank/DDBJ whole genome shotgun (WGS) entry which is preliminary data.</text>
</comment>
<dbReference type="Gene3D" id="1.10.287.310">
    <property type="match status" value="1"/>
</dbReference>
<evidence type="ECO:0000256" key="4">
    <source>
        <dbReference type="ARBA" id="ARBA00035204"/>
    </source>
</evidence>
<dbReference type="InterPro" id="IPR001854">
    <property type="entry name" value="Ribosomal_uL29"/>
</dbReference>
<comment type="similarity">
    <text evidence="1 5">Belongs to the universal ribosomal protein uL29 family.</text>
</comment>
<dbReference type="GO" id="GO:0006412">
    <property type="term" value="P:translation"/>
    <property type="evidence" value="ECO:0007669"/>
    <property type="project" value="UniProtKB-UniRule"/>
</dbReference>